<evidence type="ECO:0000256" key="3">
    <source>
        <dbReference type="ARBA" id="ARBA00022776"/>
    </source>
</evidence>
<evidence type="ECO:0000256" key="1">
    <source>
        <dbReference type="ARBA" id="ARBA00016067"/>
    </source>
</evidence>
<keyword evidence="5" id="KW-0131">Cell cycle</keyword>
<dbReference type="EMBL" id="OX365760">
    <property type="protein sequence ID" value="CAI4037999.1"/>
    <property type="molecule type" value="Genomic_DNA"/>
</dbReference>
<evidence type="ECO:0000313" key="7">
    <source>
        <dbReference type="EMBL" id="CAI4037999.1"/>
    </source>
</evidence>
<dbReference type="PANTHER" id="PTHR13260">
    <property type="entry name" value="ANAPHASE PROMOTING COMPLEX SUBUNIT 4 APC4"/>
    <property type="match status" value="1"/>
</dbReference>
<sequence>MPPPGNDYFIDYNPRFPIFATRTAKGLAINRVSDHARLAAIPIRNINLVANYNWDTVTGKFLSIFFKDGTIRIHDIFKDGRLVSFLRIPSTKISKGTWDRIPLESESGNGNLAYNIIDYLPKLIRYVKDSKRINIVPYTPPNSLWRGPDEDEPENNEKLDIHIIFNEGHDKITVFFNGDYAIFVPVGADENERFVKSIVKIQDGFYHCFYDDGTVRTLNLGPLLRSEPSMNILKYIMAIKELIGYLLNHIEFINRELVTPYLEFVNRLCDEAYGYDKLISELECLFLLGEVSCDLEDWLCNSVGEKNFKRWKCLGCEAYQKTTQILTLIFVPACERIIIFVEKLRGILEAFSIQNKFNDSSDLTAVDTLLKNSQELLTITLKSIVDLGKDETLFETFFIWLNDRIHEVLDEDYKLKVQFEDDPYFGYDLLTYFHNISNRGAETSPVLNMKLYRDLINSMSDMEKEIAESNVNSHIQQHILVESRTDVYSKEYPSSQIYVFDAVKLPKHNYILYLIQVTEQKHTQEAPSEGSIEKLYIGTLKDDNLDVISRESSIKIPELFEFYSFSGARFVLKKVPNLIREIELSDGNYDCEHNVEYKEGDDENGEDDGAITIPTYITYNEKSEDFIACTAKISVDGRSASLVFPKGK</sequence>
<dbReference type="GeneID" id="80917210"/>
<keyword evidence="2" id="KW-0132">Cell division</keyword>
<feature type="domain" description="Anaphase-promoting complex subunit 4 long" evidence="6">
    <location>
        <begin position="227"/>
        <end position="410"/>
    </location>
</feature>
<organism evidence="7 8">
    <name type="scientific">Saccharomyces mikatae IFO 1815</name>
    <dbReference type="NCBI Taxonomy" id="226126"/>
    <lineage>
        <taxon>Eukaryota</taxon>
        <taxon>Fungi</taxon>
        <taxon>Dikarya</taxon>
        <taxon>Ascomycota</taxon>
        <taxon>Saccharomycotina</taxon>
        <taxon>Saccharomycetes</taxon>
        <taxon>Saccharomycetales</taxon>
        <taxon>Saccharomycetaceae</taxon>
        <taxon>Saccharomyces</taxon>
    </lineage>
</organism>
<dbReference type="AlphaFoldDB" id="A0AA35NFR2"/>
<name>A0AA35NFR2_SACMI</name>
<reference evidence="7" key="1">
    <citation type="submission" date="2022-10" db="EMBL/GenBank/DDBJ databases">
        <authorList>
            <person name="Byrne P K."/>
        </authorList>
    </citation>
    <scope>NUCLEOTIDE SEQUENCE</scope>
    <source>
        <strain evidence="7">IFO1815</strain>
    </source>
</reference>
<dbReference type="RefSeq" id="XP_056081114.1">
    <property type="nucleotide sequence ID" value="XM_056226883.1"/>
</dbReference>
<proteinExistence type="predicted"/>
<protein>
    <recommendedName>
        <fullName evidence="1">Anaphase-promoting complex subunit 4</fullName>
    </recommendedName>
</protein>
<dbReference type="GO" id="GO:0034399">
    <property type="term" value="C:nuclear periphery"/>
    <property type="evidence" value="ECO:0007669"/>
    <property type="project" value="TreeGrafter"/>
</dbReference>
<gene>
    <name evidence="7" type="primary">SMKI04G3370</name>
    <name evidence="7" type="ORF">SMKI_04G3370</name>
</gene>
<evidence type="ECO:0000313" key="8">
    <source>
        <dbReference type="Proteomes" id="UP001161438"/>
    </source>
</evidence>
<evidence type="ECO:0000256" key="4">
    <source>
        <dbReference type="ARBA" id="ARBA00022786"/>
    </source>
</evidence>
<keyword evidence="8" id="KW-1185">Reference proteome</keyword>
<dbReference type="InterPro" id="IPR024789">
    <property type="entry name" value="APC4"/>
</dbReference>
<keyword evidence="3" id="KW-0498">Mitosis</keyword>
<dbReference type="PANTHER" id="PTHR13260:SF0">
    <property type="entry name" value="ANAPHASE-PROMOTING COMPLEX SUBUNIT 4"/>
    <property type="match status" value="1"/>
</dbReference>
<dbReference type="GO" id="GO:0051301">
    <property type="term" value="P:cell division"/>
    <property type="evidence" value="ECO:0007669"/>
    <property type="project" value="UniProtKB-KW"/>
</dbReference>
<dbReference type="GO" id="GO:0005680">
    <property type="term" value="C:anaphase-promoting complex"/>
    <property type="evidence" value="ECO:0007669"/>
    <property type="project" value="InterPro"/>
</dbReference>
<dbReference type="Proteomes" id="UP001161438">
    <property type="component" value="Chromosome 4"/>
</dbReference>
<dbReference type="GO" id="GO:0031145">
    <property type="term" value="P:anaphase-promoting complex-dependent catabolic process"/>
    <property type="evidence" value="ECO:0007669"/>
    <property type="project" value="InterPro"/>
</dbReference>
<evidence type="ECO:0000256" key="5">
    <source>
        <dbReference type="ARBA" id="ARBA00023306"/>
    </source>
</evidence>
<evidence type="ECO:0000259" key="6">
    <source>
        <dbReference type="Pfam" id="PF12896"/>
    </source>
</evidence>
<dbReference type="Pfam" id="PF12896">
    <property type="entry name" value="ANAPC4"/>
    <property type="match status" value="1"/>
</dbReference>
<accession>A0AA35NFR2</accession>
<evidence type="ECO:0000256" key="2">
    <source>
        <dbReference type="ARBA" id="ARBA00022618"/>
    </source>
</evidence>
<dbReference type="GO" id="GO:0070979">
    <property type="term" value="P:protein K11-linked ubiquitination"/>
    <property type="evidence" value="ECO:0007669"/>
    <property type="project" value="TreeGrafter"/>
</dbReference>
<dbReference type="InterPro" id="IPR024790">
    <property type="entry name" value="APC4_long_dom"/>
</dbReference>
<keyword evidence="4" id="KW-0833">Ubl conjugation pathway</keyword>